<feature type="region of interest" description="Disordered" evidence="1">
    <location>
        <begin position="80"/>
        <end position="103"/>
    </location>
</feature>
<proteinExistence type="predicted"/>
<dbReference type="EMBL" id="JAIZAY010000013">
    <property type="protein sequence ID" value="KAJ8030716.1"/>
    <property type="molecule type" value="Genomic_DNA"/>
</dbReference>
<comment type="caution">
    <text evidence="3">The sequence shown here is derived from an EMBL/GenBank/DDBJ whole genome shotgun (WGS) entry which is preliminary data.</text>
</comment>
<gene>
    <name evidence="3" type="ORF">HOLleu_27200</name>
</gene>
<keyword evidence="2" id="KW-1133">Transmembrane helix</keyword>
<evidence type="ECO:0000256" key="1">
    <source>
        <dbReference type="SAM" id="MobiDB-lite"/>
    </source>
</evidence>
<keyword evidence="2" id="KW-0472">Membrane</keyword>
<keyword evidence="2" id="KW-0812">Transmembrane</keyword>
<protein>
    <submittedName>
        <fullName evidence="3">Uncharacterized protein</fullName>
    </submittedName>
</protein>
<dbReference type="AlphaFoldDB" id="A0A9Q1BQ33"/>
<keyword evidence="4" id="KW-1185">Reference proteome</keyword>
<feature type="transmembrane region" description="Helical" evidence="2">
    <location>
        <begin position="7"/>
        <end position="26"/>
    </location>
</feature>
<evidence type="ECO:0000256" key="2">
    <source>
        <dbReference type="SAM" id="Phobius"/>
    </source>
</evidence>
<name>A0A9Q1BQ33_HOLLE</name>
<organism evidence="3 4">
    <name type="scientific">Holothuria leucospilota</name>
    <name type="common">Black long sea cucumber</name>
    <name type="synonym">Mertensiothuria leucospilota</name>
    <dbReference type="NCBI Taxonomy" id="206669"/>
    <lineage>
        <taxon>Eukaryota</taxon>
        <taxon>Metazoa</taxon>
        <taxon>Echinodermata</taxon>
        <taxon>Eleutherozoa</taxon>
        <taxon>Echinozoa</taxon>
        <taxon>Holothuroidea</taxon>
        <taxon>Aspidochirotacea</taxon>
        <taxon>Aspidochirotida</taxon>
        <taxon>Holothuriidae</taxon>
        <taxon>Holothuria</taxon>
    </lineage>
</organism>
<evidence type="ECO:0000313" key="3">
    <source>
        <dbReference type="EMBL" id="KAJ8030716.1"/>
    </source>
</evidence>
<evidence type="ECO:0000313" key="4">
    <source>
        <dbReference type="Proteomes" id="UP001152320"/>
    </source>
</evidence>
<dbReference type="Proteomes" id="UP001152320">
    <property type="component" value="Chromosome 13"/>
</dbReference>
<sequence>MGDIQKSIIIFLIVNIVTSLAVEVFYGDETGDTTEFGNNLMDKKSALRTNYGARFRQLTGNGGKKSMSNRRLSQMFSDVVSHKDTNSDSNLAFTNRNRVSRQS</sequence>
<reference evidence="3" key="1">
    <citation type="submission" date="2021-10" db="EMBL/GenBank/DDBJ databases">
        <title>Tropical sea cucumber genome reveals ecological adaptation and Cuvierian tubules defense mechanism.</title>
        <authorList>
            <person name="Chen T."/>
        </authorList>
    </citation>
    <scope>NUCLEOTIDE SEQUENCE</scope>
    <source>
        <strain evidence="3">Nanhai2018</strain>
        <tissue evidence="3">Muscle</tissue>
    </source>
</reference>
<feature type="compositionally biased region" description="Polar residues" evidence="1">
    <location>
        <begin position="87"/>
        <end position="103"/>
    </location>
</feature>
<accession>A0A9Q1BQ33</accession>